<evidence type="ECO:0000313" key="5">
    <source>
        <dbReference type="EMBL" id="OGZ43518.1"/>
    </source>
</evidence>
<evidence type="ECO:0000256" key="1">
    <source>
        <dbReference type="ARBA" id="ARBA00022980"/>
    </source>
</evidence>
<keyword evidence="2 3" id="KW-0687">Ribonucleoprotein</keyword>
<feature type="region of interest" description="Disordered" evidence="4">
    <location>
        <begin position="82"/>
        <end position="183"/>
    </location>
</feature>
<evidence type="ECO:0000313" key="6">
    <source>
        <dbReference type="Proteomes" id="UP000176700"/>
    </source>
</evidence>
<dbReference type="GO" id="GO:0005737">
    <property type="term" value="C:cytoplasm"/>
    <property type="evidence" value="ECO:0007669"/>
    <property type="project" value="UniProtKB-ARBA"/>
</dbReference>
<dbReference type="EMBL" id="MHNI01000005">
    <property type="protein sequence ID" value="OGZ43518.1"/>
    <property type="molecule type" value="Genomic_DNA"/>
</dbReference>
<dbReference type="GO" id="GO:0015935">
    <property type="term" value="C:small ribosomal subunit"/>
    <property type="evidence" value="ECO:0007669"/>
    <property type="project" value="TreeGrafter"/>
</dbReference>
<dbReference type="SUPFAM" id="SSF54565">
    <property type="entry name" value="Ribosomal protein S16"/>
    <property type="match status" value="1"/>
</dbReference>
<feature type="compositionally biased region" description="Basic and acidic residues" evidence="4">
    <location>
        <begin position="103"/>
        <end position="121"/>
    </location>
</feature>
<dbReference type="GO" id="GO:0003735">
    <property type="term" value="F:structural constituent of ribosome"/>
    <property type="evidence" value="ECO:0007669"/>
    <property type="project" value="InterPro"/>
</dbReference>
<feature type="compositionally biased region" description="Basic and acidic residues" evidence="4">
    <location>
        <begin position="159"/>
        <end position="183"/>
    </location>
</feature>
<dbReference type="InterPro" id="IPR023803">
    <property type="entry name" value="Ribosomal_bS16_dom_sf"/>
</dbReference>
<dbReference type="AlphaFoldDB" id="A0A1G2G0Z9"/>
<protein>
    <recommendedName>
        <fullName evidence="3">Small ribosomal subunit protein bS16</fullName>
    </recommendedName>
</protein>
<comment type="caution">
    <text evidence="5">The sequence shown here is derived from an EMBL/GenBank/DDBJ whole genome shotgun (WGS) entry which is preliminary data.</text>
</comment>
<dbReference type="GO" id="GO:0006412">
    <property type="term" value="P:translation"/>
    <property type="evidence" value="ECO:0007669"/>
    <property type="project" value="UniProtKB-UniRule"/>
</dbReference>
<dbReference type="PANTHER" id="PTHR12919:SF20">
    <property type="entry name" value="SMALL RIBOSOMAL SUBUNIT PROTEIN BS16M"/>
    <property type="match status" value="1"/>
</dbReference>
<dbReference type="Gene3D" id="3.30.1320.10">
    <property type="match status" value="1"/>
</dbReference>
<accession>A0A1G2G0Z9</accession>
<dbReference type="PANTHER" id="PTHR12919">
    <property type="entry name" value="30S RIBOSOMAL PROTEIN S16"/>
    <property type="match status" value="1"/>
</dbReference>
<reference evidence="5 6" key="1">
    <citation type="journal article" date="2016" name="Nat. Commun.">
        <title>Thousands of microbial genomes shed light on interconnected biogeochemical processes in an aquifer system.</title>
        <authorList>
            <person name="Anantharaman K."/>
            <person name="Brown C.T."/>
            <person name="Hug L.A."/>
            <person name="Sharon I."/>
            <person name="Castelle C.J."/>
            <person name="Probst A.J."/>
            <person name="Thomas B.C."/>
            <person name="Singh A."/>
            <person name="Wilkins M.J."/>
            <person name="Karaoz U."/>
            <person name="Brodie E.L."/>
            <person name="Williams K.H."/>
            <person name="Hubbard S.S."/>
            <person name="Banfield J.F."/>
        </authorList>
    </citation>
    <scope>NUCLEOTIDE SEQUENCE [LARGE SCALE GENOMIC DNA]</scope>
</reference>
<dbReference type="Pfam" id="PF00886">
    <property type="entry name" value="Ribosomal_S16"/>
    <property type="match status" value="1"/>
</dbReference>
<dbReference type="NCBIfam" id="TIGR00002">
    <property type="entry name" value="S16"/>
    <property type="match status" value="1"/>
</dbReference>
<evidence type="ECO:0000256" key="2">
    <source>
        <dbReference type="ARBA" id="ARBA00023274"/>
    </source>
</evidence>
<sequence>MLTIRLQRSGKKNRPHFRVVLIDSKRASKSGAFLEALGWRDPIRKETQLKADRIKHWLSKGVQTSDTVYNMLVTAGIVVGSKKQVHSRKPSKKKAAKASVFGEAEKATEKNKTQAVEEKVAPIDILTPAAEAQQKTAAGEKEQEEMLEKSKTETSAAIQEEKTGEIKSEKPLGAAERNKKEEV</sequence>
<feature type="compositionally biased region" description="Basic residues" evidence="4">
    <location>
        <begin position="83"/>
        <end position="96"/>
    </location>
</feature>
<name>A0A1G2G0Z9_9BACT</name>
<dbReference type="InterPro" id="IPR000307">
    <property type="entry name" value="Ribosomal_bS16"/>
</dbReference>
<comment type="similarity">
    <text evidence="3">Belongs to the bacterial ribosomal protein bS16 family.</text>
</comment>
<dbReference type="HAMAP" id="MF_00385">
    <property type="entry name" value="Ribosomal_bS16"/>
    <property type="match status" value="1"/>
</dbReference>
<evidence type="ECO:0000256" key="4">
    <source>
        <dbReference type="SAM" id="MobiDB-lite"/>
    </source>
</evidence>
<evidence type="ECO:0000256" key="3">
    <source>
        <dbReference type="HAMAP-Rule" id="MF_00385"/>
    </source>
</evidence>
<gene>
    <name evidence="3" type="primary">rpsP</name>
    <name evidence="5" type="ORF">A2W41_04250</name>
</gene>
<keyword evidence="1 3" id="KW-0689">Ribosomal protein</keyword>
<dbReference type="Proteomes" id="UP000176700">
    <property type="component" value="Unassembled WGS sequence"/>
</dbReference>
<organism evidence="5 6">
    <name type="scientific">Candidatus Ryanbacteria bacterium RIFCSPHIGHO2_01_45_13</name>
    <dbReference type="NCBI Taxonomy" id="1802112"/>
    <lineage>
        <taxon>Bacteria</taxon>
        <taxon>Candidatus Ryaniibacteriota</taxon>
    </lineage>
</organism>
<proteinExistence type="inferred from homology"/>
<feature type="compositionally biased region" description="Basic and acidic residues" evidence="4">
    <location>
        <begin position="138"/>
        <end position="152"/>
    </location>
</feature>